<organism evidence="1">
    <name type="scientific">Rhizophora mucronata</name>
    <name type="common">Asiatic mangrove</name>
    <dbReference type="NCBI Taxonomy" id="61149"/>
    <lineage>
        <taxon>Eukaryota</taxon>
        <taxon>Viridiplantae</taxon>
        <taxon>Streptophyta</taxon>
        <taxon>Embryophyta</taxon>
        <taxon>Tracheophyta</taxon>
        <taxon>Spermatophyta</taxon>
        <taxon>Magnoliopsida</taxon>
        <taxon>eudicotyledons</taxon>
        <taxon>Gunneridae</taxon>
        <taxon>Pentapetalae</taxon>
        <taxon>rosids</taxon>
        <taxon>fabids</taxon>
        <taxon>Malpighiales</taxon>
        <taxon>Rhizophoraceae</taxon>
        <taxon>Rhizophora</taxon>
    </lineage>
</organism>
<dbReference type="EMBL" id="GGEC01074582">
    <property type="protein sequence ID" value="MBX55066.1"/>
    <property type="molecule type" value="Transcribed_RNA"/>
</dbReference>
<accession>A0A2P2PK05</accession>
<evidence type="ECO:0000313" key="1">
    <source>
        <dbReference type="EMBL" id="MBX55066.1"/>
    </source>
</evidence>
<protein>
    <submittedName>
        <fullName evidence="1">Uncharacterized protein</fullName>
    </submittedName>
</protein>
<dbReference type="AlphaFoldDB" id="A0A2P2PK05"/>
<proteinExistence type="predicted"/>
<sequence length="37" mass="4210">MSDRGKARTKIIADSKNLKLSFETPILIAKFHDCLTF</sequence>
<reference evidence="1" key="1">
    <citation type="submission" date="2018-02" db="EMBL/GenBank/DDBJ databases">
        <title>Rhizophora mucronata_Transcriptome.</title>
        <authorList>
            <person name="Meera S.P."/>
            <person name="Sreeshan A."/>
            <person name="Augustine A."/>
        </authorList>
    </citation>
    <scope>NUCLEOTIDE SEQUENCE</scope>
    <source>
        <tissue evidence="1">Leaf</tissue>
    </source>
</reference>
<name>A0A2P2PK05_RHIMU</name>